<keyword evidence="1" id="KW-0175">Coiled coil</keyword>
<evidence type="ECO:0000313" key="3">
    <source>
        <dbReference type="EMBL" id="KAF2894147.1"/>
    </source>
</evidence>
<evidence type="ECO:0000313" key="4">
    <source>
        <dbReference type="Proteomes" id="UP000801492"/>
    </source>
</evidence>
<dbReference type="Gene3D" id="1.10.10.60">
    <property type="entry name" value="Homeodomain-like"/>
    <property type="match status" value="1"/>
</dbReference>
<feature type="coiled-coil region" evidence="1">
    <location>
        <begin position="147"/>
        <end position="178"/>
    </location>
</feature>
<evidence type="ECO:0000259" key="2">
    <source>
        <dbReference type="Pfam" id="PF13837"/>
    </source>
</evidence>
<gene>
    <name evidence="3" type="ORF">ILUMI_12024</name>
</gene>
<protein>
    <recommendedName>
        <fullName evidence="2">Myb/SANT-like DNA-binding domain-containing protein</fullName>
    </recommendedName>
</protein>
<dbReference type="OrthoDB" id="8189860at2759"/>
<dbReference type="Proteomes" id="UP000801492">
    <property type="component" value="Unassembled WGS sequence"/>
</dbReference>
<feature type="domain" description="Myb/SANT-like DNA-binding" evidence="2">
    <location>
        <begin position="6"/>
        <end position="89"/>
    </location>
</feature>
<dbReference type="InterPro" id="IPR044822">
    <property type="entry name" value="Myb_DNA-bind_4"/>
</dbReference>
<organism evidence="3 4">
    <name type="scientific">Ignelater luminosus</name>
    <name type="common">Cucubano</name>
    <name type="synonym">Pyrophorus luminosus</name>
    <dbReference type="NCBI Taxonomy" id="2038154"/>
    <lineage>
        <taxon>Eukaryota</taxon>
        <taxon>Metazoa</taxon>
        <taxon>Ecdysozoa</taxon>
        <taxon>Arthropoda</taxon>
        <taxon>Hexapoda</taxon>
        <taxon>Insecta</taxon>
        <taxon>Pterygota</taxon>
        <taxon>Neoptera</taxon>
        <taxon>Endopterygota</taxon>
        <taxon>Coleoptera</taxon>
        <taxon>Polyphaga</taxon>
        <taxon>Elateriformia</taxon>
        <taxon>Elateroidea</taxon>
        <taxon>Elateridae</taxon>
        <taxon>Agrypninae</taxon>
        <taxon>Pyrophorini</taxon>
        <taxon>Ignelater</taxon>
    </lineage>
</organism>
<dbReference type="AlphaFoldDB" id="A0A8K0G9Y2"/>
<reference evidence="3" key="1">
    <citation type="submission" date="2019-08" db="EMBL/GenBank/DDBJ databases">
        <title>The genome of the North American firefly Photinus pyralis.</title>
        <authorList>
            <consortium name="Photinus pyralis genome working group"/>
            <person name="Fallon T.R."/>
            <person name="Sander Lower S.E."/>
            <person name="Weng J.-K."/>
        </authorList>
    </citation>
    <scope>NUCLEOTIDE SEQUENCE</scope>
    <source>
        <strain evidence="3">TRF0915ILg1</strain>
        <tissue evidence="3">Whole body</tissue>
    </source>
</reference>
<dbReference type="PANTHER" id="PTHR47595">
    <property type="entry name" value="HEAT SHOCK 70 KDA PROTEIN 14"/>
    <property type="match status" value="1"/>
</dbReference>
<comment type="caution">
    <text evidence="3">The sequence shown here is derived from an EMBL/GenBank/DDBJ whole genome shotgun (WGS) entry which is preliminary data.</text>
</comment>
<dbReference type="Pfam" id="PF13837">
    <property type="entry name" value="Myb_DNA-bind_4"/>
    <property type="match status" value="1"/>
</dbReference>
<sequence>MEENEDHWNDDDIRLLLQIYDDNKEKFRDSTIKKKDLWKQIALLIGKTDVSCDRKFRNLKGTYIKLLRRKHKTGAASIKWPYFNLMHDILKGDVNINPVGYLKRVTSITSVNSSYVDKDTSMLINTSTEETFRASAPDYEGGTPEIKRRKLDRYRQLAEEIKERQRRMEVKIDKLNEILMKSNEIQETRNKLLQRYLEHKKK</sequence>
<dbReference type="EMBL" id="VTPC01007280">
    <property type="protein sequence ID" value="KAF2894147.1"/>
    <property type="molecule type" value="Genomic_DNA"/>
</dbReference>
<keyword evidence="4" id="KW-1185">Reference proteome</keyword>
<proteinExistence type="predicted"/>
<evidence type="ECO:0000256" key="1">
    <source>
        <dbReference type="SAM" id="Coils"/>
    </source>
</evidence>
<dbReference type="PANTHER" id="PTHR47595:SF1">
    <property type="entry name" value="MYB_SANT-LIKE DNA-BINDING DOMAIN-CONTAINING PROTEIN"/>
    <property type="match status" value="1"/>
</dbReference>
<name>A0A8K0G9Y2_IGNLU</name>
<accession>A0A8K0G9Y2</accession>